<feature type="compositionally biased region" description="Low complexity" evidence="1">
    <location>
        <begin position="48"/>
        <end position="59"/>
    </location>
</feature>
<sequence length="383" mass="43502">MKLKYRIIWLTAIALLLVILLVRIYAVRPAGLEQLFSQTQSAQSNQGTSSHAPASSITPTPTPPPLRPNLAAGMIFPQWGPRSYTTADKNWEPGLKEIRTQTGANWIGLYLQFHQDSEFTTNVHIAHDGQTPAGLKAGIEMAHKMGYRVYVFPAITLDNAHAWGGYIRYDTDVDNQAWFDNYWHQLQPFLQACQQAKCDRFSIGNEYEGLEQSPDSYWHQLLTRVHSVYPGQIVYSRNFSSQLKYPVAGWMRDPLLSEVGLSSYYSLIDTETSIPKQQLPDLWKNRVQPHLDAMARDLGKPVFISEIGYRNTSYAGYLPYQDTDNGVKDPTMQAALLDAAFQNIAKDKLIDGVFVWAWSKPPFAPNYTPAAKTIHHWYDVFLR</sequence>
<dbReference type="SUPFAM" id="SSF51445">
    <property type="entry name" value="(Trans)glycosidases"/>
    <property type="match status" value="1"/>
</dbReference>
<dbReference type="CDD" id="cd19608">
    <property type="entry name" value="GH113_mannanase-like"/>
    <property type="match status" value="1"/>
</dbReference>
<dbReference type="Pfam" id="PF22612">
    <property type="entry name" value="GH113"/>
    <property type="match status" value="1"/>
</dbReference>
<keyword evidence="3" id="KW-1185">Reference proteome</keyword>
<organism evidence="2 3">
    <name type="scientific">Dictyobacter alpinus</name>
    <dbReference type="NCBI Taxonomy" id="2014873"/>
    <lineage>
        <taxon>Bacteria</taxon>
        <taxon>Bacillati</taxon>
        <taxon>Chloroflexota</taxon>
        <taxon>Ktedonobacteria</taxon>
        <taxon>Ktedonobacterales</taxon>
        <taxon>Dictyobacteraceae</taxon>
        <taxon>Dictyobacter</taxon>
    </lineage>
</organism>
<protein>
    <submittedName>
        <fullName evidence="2">Uncharacterized protein</fullName>
    </submittedName>
</protein>
<evidence type="ECO:0000313" key="3">
    <source>
        <dbReference type="Proteomes" id="UP000287171"/>
    </source>
</evidence>
<name>A0A402B0B9_9CHLR</name>
<dbReference type="InterPro" id="IPR017853">
    <property type="entry name" value="GH"/>
</dbReference>
<feature type="region of interest" description="Disordered" evidence="1">
    <location>
        <begin position="43"/>
        <end position="63"/>
    </location>
</feature>
<dbReference type="Gene3D" id="3.20.20.80">
    <property type="entry name" value="Glycosidases"/>
    <property type="match status" value="1"/>
</dbReference>
<comment type="caution">
    <text evidence="2">The sequence shown here is derived from an EMBL/GenBank/DDBJ whole genome shotgun (WGS) entry which is preliminary data.</text>
</comment>
<dbReference type="AlphaFoldDB" id="A0A402B0B9"/>
<dbReference type="RefSeq" id="WP_126625473.1">
    <property type="nucleotide sequence ID" value="NZ_BIFT01000001.1"/>
</dbReference>
<dbReference type="OrthoDB" id="9773531at2"/>
<dbReference type="Proteomes" id="UP000287171">
    <property type="component" value="Unassembled WGS sequence"/>
</dbReference>
<dbReference type="EMBL" id="BIFT01000001">
    <property type="protein sequence ID" value="GCE24805.1"/>
    <property type="molecule type" value="Genomic_DNA"/>
</dbReference>
<evidence type="ECO:0000256" key="1">
    <source>
        <dbReference type="SAM" id="MobiDB-lite"/>
    </source>
</evidence>
<accession>A0A402B0B9</accession>
<gene>
    <name evidence="2" type="ORF">KDA_02890</name>
</gene>
<dbReference type="InterPro" id="IPR055151">
    <property type="entry name" value="GH113"/>
</dbReference>
<reference evidence="3" key="1">
    <citation type="submission" date="2018-12" db="EMBL/GenBank/DDBJ databases">
        <title>Tengunoibacter tsumagoiensis gen. nov., sp. nov., Dictyobacter kobayashii sp. nov., D. alpinus sp. nov., and D. joshuensis sp. nov. and description of Dictyobacteraceae fam. nov. within the order Ktedonobacterales isolated from Tengu-no-mugimeshi.</title>
        <authorList>
            <person name="Wang C.M."/>
            <person name="Zheng Y."/>
            <person name="Sakai Y."/>
            <person name="Toyoda A."/>
            <person name="Minakuchi Y."/>
            <person name="Abe K."/>
            <person name="Yokota A."/>
            <person name="Yabe S."/>
        </authorList>
    </citation>
    <scope>NUCLEOTIDE SEQUENCE [LARGE SCALE GENOMIC DNA]</scope>
    <source>
        <strain evidence="3">Uno16</strain>
    </source>
</reference>
<proteinExistence type="predicted"/>
<evidence type="ECO:0000313" key="2">
    <source>
        <dbReference type="EMBL" id="GCE24805.1"/>
    </source>
</evidence>